<name>A0A8S2VVJ6_9BILA</name>
<proteinExistence type="predicted"/>
<reference evidence="1" key="1">
    <citation type="submission" date="2021-02" db="EMBL/GenBank/DDBJ databases">
        <authorList>
            <person name="Nowell W R."/>
        </authorList>
    </citation>
    <scope>NUCLEOTIDE SEQUENCE</scope>
</reference>
<evidence type="ECO:0000313" key="2">
    <source>
        <dbReference type="Proteomes" id="UP000681967"/>
    </source>
</evidence>
<dbReference type="Proteomes" id="UP000681967">
    <property type="component" value="Unassembled WGS sequence"/>
</dbReference>
<gene>
    <name evidence="1" type="ORF">BYL167_LOCUS32127</name>
</gene>
<protein>
    <submittedName>
        <fullName evidence="1">Uncharacterized protein</fullName>
    </submittedName>
</protein>
<evidence type="ECO:0000313" key="1">
    <source>
        <dbReference type="EMBL" id="CAF4413982.1"/>
    </source>
</evidence>
<dbReference type="AlphaFoldDB" id="A0A8S2VVJ6"/>
<feature type="non-terminal residue" evidence="1">
    <location>
        <position position="1"/>
    </location>
</feature>
<comment type="caution">
    <text evidence="1">The sequence shown here is derived from an EMBL/GenBank/DDBJ whole genome shotgun (WGS) entry which is preliminary data.</text>
</comment>
<organism evidence="1 2">
    <name type="scientific">Rotaria magnacalcarata</name>
    <dbReference type="NCBI Taxonomy" id="392030"/>
    <lineage>
        <taxon>Eukaryota</taxon>
        <taxon>Metazoa</taxon>
        <taxon>Spiralia</taxon>
        <taxon>Gnathifera</taxon>
        <taxon>Rotifera</taxon>
        <taxon>Eurotatoria</taxon>
        <taxon>Bdelloidea</taxon>
        <taxon>Philodinida</taxon>
        <taxon>Philodinidae</taxon>
        <taxon>Rotaria</taxon>
    </lineage>
</organism>
<dbReference type="EMBL" id="CAJOBH010058684">
    <property type="protein sequence ID" value="CAF4413982.1"/>
    <property type="molecule type" value="Genomic_DNA"/>
</dbReference>
<accession>A0A8S2VVJ6</accession>
<sequence>VIFADRFRSAREVRLSEHRRVARSVNESTISPNTIKANGRQIPKPTETIVASNM</sequence>